<keyword evidence="2" id="KW-0732">Signal</keyword>
<sequence length="142" mass="15311">MKGFVLFLVVVLLAYTYAAPHNYGSVTGGSESFVAGELSNSHIGSGSLPKPGNSLPKPGNSLPKGNGAFSPGDAQRANSRRTRNWLYPTIPSTNNVGYISGYSGYTPYSLQYKWRVNLFCTRSSMTEYLASCGAHMTPPYSK</sequence>
<evidence type="ECO:0000256" key="2">
    <source>
        <dbReference type="SAM" id="SignalP"/>
    </source>
</evidence>
<gene>
    <name evidence="3" type="primary">HaOG209427</name>
    <name evidence="3" type="ORF">B5X24_HaOG209427</name>
</gene>
<evidence type="ECO:0000256" key="1">
    <source>
        <dbReference type="SAM" id="MobiDB-lite"/>
    </source>
</evidence>
<evidence type="ECO:0000313" key="4">
    <source>
        <dbReference type="Proteomes" id="UP000249218"/>
    </source>
</evidence>
<reference evidence="3 4" key="1">
    <citation type="journal article" date="2017" name="BMC Biol.">
        <title>Genomic innovations, transcriptional plasticity and gene loss underlying the evolution and divergence of two highly polyphagous and invasive Helicoverpa pest species.</title>
        <authorList>
            <person name="Pearce S.L."/>
            <person name="Clarke D.F."/>
            <person name="East P.D."/>
            <person name="Elfekih S."/>
            <person name="Gordon K.H."/>
            <person name="Jermiin L.S."/>
            <person name="McGaughran A."/>
            <person name="Oakeshott J.G."/>
            <person name="Papanikolaou A."/>
            <person name="Perera O.P."/>
            <person name="Rane R.V."/>
            <person name="Richards S."/>
            <person name="Tay W.T."/>
            <person name="Walsh T.K."/>
            <person name="Anderson A."/>
            <person name="Anderson C.J."/>
            <person name="Asgari S."/>
            <person name="Board P.G."/>
            <person name="Bretschneider A."/>
            <person name="Campbell P.M."/>
            <person name="Chertemps T."/>
            <person name="Christeller J.T."/>
            <person name="Coppin C.W."/>
            <person name="Downes S.J."/>
            <person name="Duan G."/>
            <person name="Farnsworth C.A."/>
            <person name="Good R.T."/>
            <person name="Han L.B."/>
            <person name="Han Y.C."/>
            <person name="Hatje K."/>
            <person name="Horne I."/>
            <person name="Huang Y.P."/>
            <person name="Hughes D.S."/>
            <person name="Jacquin-Joly E."/>
            <person name="James W."/>
            <person name="Jhangiani S."/>
            <person name="Kollmar M."/>
            <person name="Kuwar S.S."/>
            <person name="Li S."/>
            <person name="Liu N.Y."/>
            <person name="Maibeche M.T."/>
            <person name="Miller J.R."/>
            <person name="Montagne N."/>
            <person name="Perry T."/>
            <person name="Qu J."/>
            <person name="Song S.V."/>
            <person name="Sutton G.G."/>
            <person name="Vogel H."/>
            <person name="Walenz B.P."/>
            <person name="Xu W."/>
            <person name="Zhang H.J."/>
            <person name="Zou Z."/>
            <person name="Batterham P."/>
            <person name="Edwards O.R."/>
            <person name="Feyereisen R."/>
            <person name="Gibbs R.A."/>
            <person name="Heckel D.G."/>
            <person name="McGrath A."/>
            <person name="Robin C."/>
            <person name="Scherer S.E."/>
            <person name="Worley K.C."/>
            <person name="Wu Y.D."/>
        </authorList>
    </citation>
    <scope>NUCLEOTIDE SEQUENCE [LARGE SCALE GENOMIC DNA]</scope>
    <source>
        <strain evidence="3">Harm_GR_Male_#8</strain>
        <tissue evidence="3">Whole organism</tissue>
    </source>
</reference>
<dbReference type="Proteomes" id="UP000249218">
    <property type="component" value="Unassembled WGS sequence"/>
</dbReference>
<keyword evidence="4" id="KW-1185">Reference proteome</keyword>
<accession>A0A2W1BEF5</accession>
<feature type="signal peptide" evidence="2">
    <location>
        <begin position="1"/>
        <end position="18"/>
    </location>
</feature>
<proteinExistence type="predicted"/>
<feature type="chain" id="PRO_5015907564" evidence="2">
    <location>
        <begin position="19"/>
        <end position="142"/>
    </location>
</feature>
<dbReference type="AlphaFoldDB" id="A0A2W1BEF5"/>
<dbReference type="EMBL" id="KZ150099">
    <property type="protein sequence ID" value="PZC73549.1"/>
    <property type="molecule type" value="Genomic_DNA"/>
</dbReference>
<organism evidence="3 4">
    <name type="scientific">Helicoverpa armigera</name>
    <name type="common">Cotton bollworm</name>
    <name type="synonym">Heliothis armigera</name>
    <dbReference type="NCBI Taxonomy" id="29058"/>
    <lineage>
        <taxon>Eukaryota</taxon>
        <taxon>Metazoa</taxon>
        <taxon>Ecdysozoa</taxon>
        <taxon>Arthropoda</taxon>
        <taxon>Hexapoda</taxon>
        <taxon>Insecta</taxon>
        <taxon>Pterygota</taxon>
        <taxon>Neoptera</taxon>
        <taxon>Endopterygota</taxon>
        <taxon>Lepidoptera</taxon>
        <taxon>Glossata</taxon>
        <taxon>Ditrysia</taxon>
        <taxon>Noctuoidea</taxon>
        <taxon>Noctuidae</taxon>
        <taxon>Heliothinae</taxon>
        <taxon>Helicoverpa</taxon>
    </lineage>
</organism>
<protein>
    <submittedName>
        <fullName evidence="3">Uncharacterized protein</fullName>
    </submittedName>
</protein>
<name>A0A2W1BEF5_HELAM</name>
<evidence type="ECO:0000313" key="3">
    <source>
        <dbReference type="EMBL" id="PZC73549.1"/>
    </source>
</evidence>
<feature type="region of interest" description="Disordered" evidence="1">
    <location>
        <begin position="44"/>
        <end position="83"/>
    </location>
</feature>